<dbReference type="RefSeq" id="WP_163749780.1">
    <property type="nucleotide sequence ID" value="NZ_AP022596.1"/>
</dbReference>
<name>A0A7I7T9K3_9MYCO</name>
<dbReference type="KEGG" id="mhev:MHEL_39910"/>
<accession>A0A7I7T9K3</accession>
<evidence type="ECO:0000313" key="1">
    <source>
        <dbReference type="EMBL" id="BBY65748.1"/>
    </source>
</evidence>
<dbReference type="Proteomes" id="UP000467148">
    <property type="component" value="Chromosome"/>
</dbReference>
<dbReference type="EMBL" id="AP022596">
    <property type="protein sequence ID" value="BBY65748.1"/>
    <property type="molecule type" value="Genomic_DNA"/>
</dbReference>
<reference evidence="1 2" key="1">
    <citation type="journal article" date="2019" name="Emerg. Microbes Infect.">
        <title>Comprehensive subspecies identification of 175 nontuberculous mycobacteria species based on 7547 genomic profiles.</title>
        <authorList>
            <person name="Matsumoto Y."/>
            <person name="Kinjo T."/>
            <person name="Motooka D."/>
            <person name="Nabeya D."/>
            <person name="Jung N."/>
            <person name="Uechi K."/>
            <person name="Horii T."/>
            <person name="Iida T."/>
            <person name="Fujita J."/>
            <person name="Nakamura S."/>
        </authorList>
    </citation>
    <scope>NUCLEOTIDE SEQUENCE [LARGE SCALE GENOMIC DNA]</scope>
    <source>
        <strain evidence="1 2">JCM 30396</strain>
    </source>
</reference>
<keyword evidence="2" id="KW-1185">Reference proteome</keyword>
<gene>
    <name evidence="1" type="ORF">MHEL_39910</name>
</gene>
<dbReference type="AlphaFoldDB" id="A0A7I7T9K3"/>
<evidence type="ECO:0000313" key="2">
    <source>
        <dbReference type="Proteomes" id="UP000467148"/>
    </source>
</evidence>
<protein>
    <submittedName>
        <fullName evidence="1">Uncharacterized protein</fullName>
    </submittedName>
</protein>
<sequence>MSDRERAWNMLYDEVRRRLDGVTLDGPWETRLRAAIQEVDDPVDLVVRLTGYSAGLAMRGRDNEFVQQKIDDALALIVKYGT</sequence>
<proteinExistence type="predicted"/>
<organism evidence="1 2">
    <name type="scientific">Mycolicibacterium helvum</name>
    <dbReference type="NCBI Taxonomy" id="1534349"/>
    <lineage>
        <taxon>Bacteria</taxon>
        <taxon>Bacillati</taxon>
        <taxon>Actinomycetota</taxon>
        <taxon>Actinomycetes</taxon>
        <taxon>Mycobacteriales</taxon>
        <taxon>Mycobacteriaceae</taxon>
        <taxon>Mycolicibacterium</taxon>
    </lineage>
</organism>